<organism evidence="9 10">
    <name type="scientific">Aspergillus oryzae</name>
    <name type="common">Yellow koji mold</name>
    <dbReference type="NCBI Taxonomy" id="5062"/>
    <lineage>
        <taxon>Eukaryota</taxon>
        <taxon>Fungi</taxon>
        <taxon>Dikarya</taxon>
        <taxon>Ascomycota</taxon>
        <taxon>Pezizomycotina</taxon>
        <taxon>Eurotiomycetes</taxon>
        <taxon>Eurotiomycetidae</taxon>
        <taxon>Eurotiales</taxon>
        <taxon>Aspergillaceae</taxon>
        <taxon>Aspergillus</taxon>
        <taxon>Aspergillus subgen. Circumdati</taxon>
    </lineage>
</organism>
<gene>
    <name evidence="9" type="ORF">OAory_01048910</name>
</gene>
<dbReference type="PANTHER" id="PTHR33048">
    <property type="entry name" value="PTH11-LIKE INTEGRAL MEMBRANE PROTEIN (AFU_ORTHOLOGUE AFUA_5G11245)"/>
    <property type="match status" value="1"/>
</dbReference>
<evidence type="ECO:0000256" key="4">
    <source>
        <dbReference type="ARBA" id="ARBA00023136"/>
    </source>
</evidence>
<evidence type="ECO:0000256" key="2">
    <source>
        <dbReference type="ARBA" id="ARBA00022692"/>
    </source>
</evidence>
<evidence type="ECO:0000256" key="5">
    <source>
        <dbReference type="ARBA" id="ARBA00038359"/>
    </source>
</evidence>
<evidence type="ECO:0000313" key="9">
    <source>
        <dbReference type="EMBL" id="OOO04044.1"/>
    </source>
</evidence>
<evidence type="ECO:0000256" key="3">
    <source>
        <dbReference type="ARBA" id="ARBA00022989"/>
    </source>
</evidence>
<feature type="compositionally biased region" description="Polar residues" evidence="6">
    <location>
        <begin position="325"/>
        <end position="342"/>
    </location>
</feature>
<feature type="transmembrane region" description="Helical" evidence="7">
    <location>
        <begin position="209"/>
        <end position="233"/>
    </location>
</feature>
<accession>A0A1S9D5F6</accession>
<dbReference type="PANTHER" id="PTHR33048:SF64">
    <property type="entry name" value="INTEGRAL MEMBRANE PROTEIN"/>
    <property type="match status" value="1"/>
</dbReference>
<reference evidence="9 10" key="1">
    <citation type="submission" date="2016-10" db="EMBL/GenBank/DDBJ databases">
        <title>Genome sequencing of Aspergillus oryzae BCC7051.</title>
        <authorList>
            <person name="Thammarongtham C."/>
            <person name="Vorapreeda T."/>
            <person name="Nookaew I."/>
            <person name="Srisuk T."/>
            <person name="Land M."/>
            <person name="Jeennor S."/>
            <person name="Laoteng K."/>
        </authorList>
    </citation>
    <scope>NUCLEOTIDE SEQUENCE [LARGE SCALE GENOMIC DNA]</scope>
    <source>
        <strain evidence="9 10">BCC7051</strain>
    </source>
</reference>
<dbReference type="VEuPathDB" id="FungiDB:AO090009000577"/>
<evidence type="ECO:0000256" key="6">
    <source>
        <dbReference type="SAM" id="MobiDB-lite"/>
    </source>
</evidence>
<feature type="transmembrane region" description="Helical" evidence="7">
    <location>
        <begin position="176"/>
        <end position="197"/>
    </location>
</feature>
<evidence type="ECO:0000313" key="10">
    <source>
        <dbReference type="Proteomes" id="UP000190312"/>
    </source>
</evidence>
<dbReference type="GO" id="GO:0016020">
    <property type="term" value="C:membrane"/>
    <property type="evidence" value="ECO:0007669"/>
    <property type="project" value="UniProtKB-SubCell"/>
</dbReference>
<feature type="transmembrane region" description="Helical" evidence="7">
    <location>
        <begin position="131"/>
        <end position="152"/>
    </location>
</feature>
<name>A0A1S9D5F6_ASPOZ</name>
<feature type="region of interest" description="Disordered" evidence="6">
    <location>
        <begin position="307"/>
        <end position="344"/>
    </location>
</feature>
<dbReference type="Proteomes" id="UP000190312">
    <property type="component" value="Unassembled WGS sequence"/>
</dbReference>
<sequence length="379" mass="42384">MGWVYNLEKPDPHSDFGQVIAICLVFTIAAFLAIILRFYIRIHTKRSLWLDDYAALYSAIMVAGYCASSILQTRWGLGLHAEYFPAANVKEFSKVQYVGGPFYAMALLGFKVSLLASYLRIGGFVKVYRTIIIVAIVAVVVNQVIFTFLFIFPCRPIAMQWDSDLSGKCIDTLKSYYALAGTSLGFDLLIIALPLPVLWNLQLGKRQKVALCCVFAIGFFVTIIQIIRIFTIARLKTYTDSKPVILWSIIEISLAVIIACVPTYGPYFRVFVSNISSYRRRPTGQDYPLTSGNRQTRASSRKFGLSSLGRDDARFDRTPVPRPYDNSTPHTTTISSSKVTGDNDSEELILGNANQGMFAAVGEQERGIQKVMEVTVERH</sequence>
<comment type="similarity">
    <text evidence="5">Belongs to the SAT4 family.</text>
</comment>
<dbReference type="OrthoDB" id="10017208at2759"/>
<feature type="transmembrane region" description="Helical" evidence="7">
    <location>
        <begin position="102"/>
        <end position="119"/>
    </location>
</feature>
<protein>
    <recommendedName>
        <fullName evidence="8">Rhodopsin domain-containing protein</fullName>
    </recommendedName>
</protein>
<feature type="transmembrane region" description="Helical" evidence="7">
    <location>
        <begin position="245"/>
        <end position="272"/>
    </location>
</feature>
<feature type="transmembrane region" description="Helical" evidence="7">
    <location>
        <begin position="16"/>
        <end position="40"/>
    </location>
</feature>
<keyword evidence="2 7" id="KW-0812">Transmembrane</keyword>
<evidence type="ECO:0000256" key="7">
    <source>
        <dbReference type="SAM" id="Phobius"/>
    </source>
</evidence>
<dbReference type="InterPro" id="IPR049326">
    <property type="entry name" value="Rhodopsin_dom_fungi"/>
</dbReference>
<keyword evidence="4 7" id="KW-0472">Membrane</keyword>
<feature type="transmembrane region" description="Helical" evidence="7">
    <location>
        <begin position="52"/>
        <end position="71"/>
    </location>
</feature>
<comment type="subcellular location">
    <subcellularLocation>
        <location evidence="1">Membrane</location>
        <topology evidence="1">Multi-pass membrane protein</topology>
    </subcellularLocation>
</comment>
<feature type="compositionally biased region" description="Basic and acidic residues" evidence="6">
    <location>
        <begin position="309"/>
        <end position="319"/>
    </location>
</feature>
<evidence type="ECO:0000259" key="8">
    <source>
        <dbReference type="Pfam" id="PF20684"/>
    </source>
</evidence>
<proteinExistence type="inferred from homology"/>
<dbReference type="Pfam" id="PF20684">
    <property type="entry name" value="Fung_rhodopsin"/>
    <property type="match status" value="1"/>
</dbReference>
<comment type="caution">
    <text evidence="9">The sequence shown here is derived from an EMBL/GenBank/DDBJ whole genome shotgun (WGS) entry which is preliminary data.</text>
</comment>
<dbReference type="InterPro" id="IPR052337">
    <property type="entry name" value="SAT4-like"/>
</dbReference>
<keyword evidence="3 7" id="KW-1133">Transmembrane helix</keyword>
<feature type="domain" description="Rhodopsin" evidence="8">
    <location>
        <begin position="36"/>
        <end position="269"/>
    </location>
</feature>
<dbReference type="AlphaFoldDB" id="A0A1S9D5F6"/>
<dbReference type="EMBL" id="MKZY01000011">
    <property type="protein sequence ID" value="OOO04044.1"/>
    <property type="molecule type" value="Genomic_DNA"/>
</dbReference>
<evidence type="ECO:0000256" key="1">
    <source>
        <dbReference type="ARBA" id="ARBA00004141"/>
    </source>
</evidence>